<organism evidence="2 3">
    <name type="scientific">Tanacetum coccineum</name>
    <dbReference type="NCBI Taxonomy" id="301880"/>
    <lineage>
        <taxon>Eukaryota</taxon>
        <taxon>Viridiplantae</taxon>
        <taxon>Streptophyta</taxon>
        <taxon>Embryophyta</taxon>
        <taxon>Tracheophyta</taxon>
        <taxon>Spermatophyta</taxon>
        <taxon>Magnoliopsida</taxon>
        <taxon>eudicotyledons</taxon>
        <taxon>Gunneridae</taxon>
        <taxon>Pentapetalae</taxon>
        <taxon>asterids</taxon>
        <taxon>campanulids</taxon>
        <taxon>Asterales</taxon>
        <taxon>Asteraceae</taxon>
        <taxon>Asteroideae</taxon>
        <taxon>Anthemideae</taxon>
        <taxon>Anthemidinae</taxon>
        <taxon>Tanacetum</taxon>
    </lineage>
</organism>
<comment type="caution">
    <text evidence="2">The sequence shown here is derived from an EMBL/GenBank/DDBJ whole genome shotgun (WGS) entry which is preliminary data.</text>
</comment>
<evidence type="ECO:0000313" key="2">
    <source>
        <dbReference type="EMBL" id="GJT57257.1"/>
    </source>
</evidence>
<dbReference type="Proteomes" id="UP001151760">
    <property type="component" value="Unassembled WGS sequence"/>
</dbReference>
<evidence type="ECO:0000313" key="3">
    <source>
        <dbReference type="Proteomes" id="UP001151760"/>
    </source>
</evidence>
<evidence type="ECO:0000256" key="1">
    <source>
        <dbReference type="SAM" id="MobiDB-lite"/>
    </source>
</evidence>
<accession>A0ABQ5F215</accession>
<feature type="region of interest" description="Disordered" evidence="1">
    <location>
        <begin position="59"/>
        <end position="84"/>
    </location>
</feature>
<gene>
    <name evidence="2" type="ORF">Tco_0992311</name>
</gene>
<reference evidence="2" key="1">
    <citation type="journal article" date="2022" name="Int. J. Mol. Sci.">
        <title>Draft Genome of Tanacetum Coccineum: Genomic Comparison of Closely Related Tanacetum-Family Plants.</title>
        <authorList>
            <person name="Yamashiro T."/>
            <person name="Shiraishi A."/>
            <person name="Nakayama K."/>
            <person name="Satake H."/>
        </authorList>
    </citation>
    <scope>NUCLEOTIDE SEQUENCE</scope>
</reference>
<reference evidence="2" key="2">
    <citation type="submission" date="2022-01" db="EMBL/GenBank/DDBJ databases">
        <authorList>
            <person name="Yamashiro T."/>
            <person name="Shiraishi A."/>
            <person name="Satake H."/>
            <person name="Nakayama K."/>
        </authorList>
    </citation>
    <scope>NUCLEOTIDE SEQUENCE</scope>
</reference>
<sequence>MNFLADVSVRIKEQVKDRAPQILPKEGSDFAPPVIEALIKESCDEVTLAKVSSQTHSTYEAASTLTEFNRKDKDKDEDPSAGSD</sequence>
<proteinExistence type="predicted"/>
<keyword evidence="3" id="KW-1185">Reference proteome</keyword>
<feature type="compositionally biased region" description="Basic and acidic residues" evidence="1">
    <location>
        <begin position="68"/>
        <end position="78"/>
    </location>
</feature>
<protein>
    <submittedName>
        <fullName evidence="2">Uncharacterized protein</fullName>
    </submittedName>
</protein>
<name>A0ABQ5F215_9ASTR</name>
<dbReference type="EMBL" id="BQNB010016915">
    <property type="protein sequence ID" value="GJT57257.1"/>
    <property type="molecule type" value="Genomic_DNA"/>
</dbReference>